<dbReference type="Proteomes" id="UP000054845">
    <property type="component" value="Unassembled WGS sequence"/>
</dbReference>
<proteinExistence type="predicted"/>
<feature type="region of interest" description="Disordered" evidence="1">
    <location>
        <begin position="134"/>
        <end position="169"/>
    </location>
</feature>
<sequence length="169" mass="17796">MTLLEAIRHKKPSASNSRRDSAGHSLASQRALPPLSHSQGTTPASSSPNSRRSSYDCGCAQDSPIPGAYVVHSPTCDSHHQSGVAASHSPDFTRLRKYRGPNTSAGACAVYHSEPVGSPRTSEEVKNAYLASQATSANRTHHHGHSPNLAMTPLPGPHGGANRIQAQAH</sequence>
<dbReference type="OrthoDB" id="10280748at2759"/>
<protein>
    <submittedName>
        <fullName evidence="2">Uncharacterized protein</fullName>
    </submittedName>
</protein>
<name>A0A0P1BDJ1_9BASI</name>
<dbReference type="AlphaFoldDB" id="A0A0P1BDJ1"/>
<organism evidence="2 3">
    <name type="scientific">Ceraceosorus bombacis</name>
    <dbReference type="NCBI Taxonomy" id="401625"/>
    <lineage>
        <taxon>Eukaryota</taxon>
        <taxon>Fungi</taxon>
        <taxon>Dikarya</taxon>
        <taxon>Basidiomycota</taxon>
        <taxon>Ustilaginomycotina</taxon>
        <taxon>Exobasidiomycetes</taxon>
        <taxon>Ceraceosorales</taxon>
        <taxon>Ceraceosoraceae</taxon>
        <taxon>Ceraceosorus</taxon>
    </lineage>
</organism>
<evidence type="ECO:0000256" key="1">
    <source>
        <dbReference type="SAM" id="MobiDB-lite"/>
    </source>
</evidence>
<feature type="region of interest" description="Disordered" evidence="1">
    <location>
        <begin position="1"/>
        <end position="58"/>
    </location>
</feature>
<reference evidence="2 3" key="1">
    <citation type="submission" date="2014-09" db="EMBL/GenBank/DDBJ databases">
        <authorList>
            <person name="Magalhaes I.L.F."/>
            <person name="Oliveira U."/>
            <person name="Santos F.R."/>
            <person name="Vidigal T.H.D.A."/>
            <person name="Brescovit A.D."/>
            <person name="Santos A.J."/>
        </authorList>
    </citation>
    <scope>NUCLEOTIDE SEQUENCE [LARGE SCALE GENOMIC DNA]</scope>
</reference>
<keyword evidence="3" id="KW-1185">Reference proteome</keyword>
<dbReference type="EMBL" id="CCYA01000233">
    <property type="protein sequence ID" value="CEH13897.1"/>
    <property type="molecule type" value="Genomic_DNA"/>
</dbReference>
<accession>A0A0P1BDJ1</accession>
<evidence type="ECO:0000313" key="3">
    <source>
        <dbReference type="Proteomes" id="UP000054845"/>
    </source>
</evidence>
<evidence type="ECO:0000313" key="2">
    <source>
        <dbReference type="EMBL" id="CEH13897.1"/>
    </source>
</evidence>